<keyword evidence="4" id="KW-0472">Membrane</keyword>
<dbReference type="Proteomes" id="UP000834106">
    <property type="component" value="Chromosome 13"/>
</dbReference>
<evidence type="ECO:0000256" key="4">
    <source>
        <dbReference type="SAM" id="Phobius"/>
    </source>
</evidence>
<name>A0AAD1ZRF1_9LAMI</name>
<comment type="similarity">
    <text evidence="1">Belongs to the ABC transporter superfamily. ABCG family. Eye pigment precursor importer (TC 3.A.1.204) subfamily.</text>
</comment>
<dbReference type="InterPro" id="IPR052215">
    <property type="entry name" value="Plant_ABCG"/>
</dbReference>
<dbReference type="EMBL" id="OU503048">
    <property type="protein sequence ID" value="CAI9774018.1"/>
    <property type="molecule type" value="Genomic_DNA"/>
</dbReference>
<keyword evidence="2" id="KW-0813">Transport</keyword>
<feature type="compositionally biased region" description="Polar residues" evidence="3">
    <location>
        <begin position="93"/>
        <end position="106"/>
    </location>
</feature>
<dbReference type="AlphaFoldDB" id="A0AAD1ZRF1"/>
<keyword evidence="4" id="KW-0812">Transmembrane</keyword>
<proteinExistence type="inferred from homology"/>
<protein>
    <submittedName>
        <fullName evidence="5">Uncharacterized protein</fullName>
    </submittedName>
</protein>
<accession>A0AAD1ZRF1</accession>
<feature type="transmembrane region" description="Helical" evidence="4">
    <location>
        <begin position="44"/>
        <end position="65"/>
    </location>
</feature>
<evidence type="ECO:0000256" key="1">
    <source>
        <dbReference type="ARBA" id="ARBA00005814"/>
    </source>
</evidence>
<evidence type="ECO:0000256" key="2">
    <source>
        <dbReference type="ARBA" id="ARBA00022448"/>
    </source>
</evidence>
<organism evidence="5 6">
    <name type="scientific">Fraxinus pennsylvanica</name>
    <dbReference type="NCBI Taxonomy" id="56036"/>
    <lineage>
        <taxon>Eukaryota</taxon>
        <taxon>Viridiplantae</taxon>
        <taxon>Streptophyta</taxon>
        <taxon>Embryophyta</taxon>
        <taxon>Tracheophyta</taxon>
        <taxon>Spermatophyta</taxon>
        <taxon>Magnoliopsida</taxon>
        <taxon>eudicotyledons</taxon>
        <taxon>Gunneridae</taxon>
        <taxon>Pentapetalae</taxon>
        <taxon>asterids</taxon>
        <taxon>lamiids</taxon>
        <taxon>Lamiales</taxon>
        <taxon>Oleaceae</taxon>
        <taxon>Oleeae</taxon>
        <taxon>Fraxinus</taxon>
    </lineage>
</organism>
<sequence length="106" mass="12107">MPQGGCRNDLEGLVFDNQTPDLPKIPGEFILENIFQINLRRSKWVNLGVIFGMMIIYRLIFLMMIKINEDVAPSVHGCIARRRIQRRKRNQNTSVGVIQSPSPGPM</sequence>
<evidence type="ECO:0000313" key="6">
    <source>
        <dbReference type="Proteomes" id="UP000834106"/>
    </source>
</evidence>
<feature type="region of interest" description="Disordered" evidence="3">
    <location>
        <begin position="86"/>
        <end position="106"/>
    </location>
</feature>
<dbReference type="PANTHER" id="PTHR48042">
    <property type="entry name" value="ABC TRANSPORTER G FAMILY MEMBER 11"/>
    <property type="match status" value="1"/>
</dbReference>
<evidence type="ECO:0000313" key="5">
    <source>
        <dbReference type="EMBL" id="CAI9774018.1"/>
    </source>
</evidence>
<gene>
    <name evidence="5" type="ORF">FPE_LOCUS21448</name>
</gene>
<keyword evidence="6" id="KW-1185">Reference proteome</keyword>
<keyword evidence="4" id="KW-1133">Transmembrane helix</keyword>
<evidence type="ECO:0000256" key="3">
    <source>
        <dbReference type="SAM" id="MobiDB-lite"/>
    </source>
</evidence>
<dbReference type="PANTHER" id="PTHR48042:SF11">
    <property type="entry name" value="ABC TRANSPORTER G FAMILY MEMBER 11"/>
    <property type="match status" value="1"/>
</dbReference>
<reference evidence="5" key="1">
    <citation type="submission" date="2023-05" db="EMBL/GenBank/DDBJ databases">
        <authorList>
            <person name="Huff M."/>
        </authorList>
    </citation>
    <scope>NUCLEOTIDE SEQUENCE</scope>
</reference>